<proteinExistence type="predicted"/>
<accession>A0A4D7YKJ1</accession>
<evidence type="ECO:0000313" key="1">
    <source>
        <dbReference type="EMBL" id="QCL95078.1"/>
    </source>
</evidence>
<sequence>MFFYCAGSILILTLSIMKYYVSITDVIQCVSPPESRPSGNAMRTTTIIICEKAAIAAKPFDGRKTTVRAIKRR</sequence>
<gene>
    <name evidence="1" type="ORF">CFBP7129_13370</name>
</gene>
<protein>
    <submittedName>
        <fullName evidence="1">Uncharacterized protein</fullName>
    </submittedName>
</protein>
<name>A0A4D7YKJ1_AGRTU</name>
<reference evidence="1 2" key="1">
    <citation type="submission" date="2019-04" db="EMBL/GenBank/DDBJ databases">
        <title>Complete genome sequence of Agrobacterium tumefaciens CFBP7129.</title>
        <authorList>
            <person name="Haryono M."/>
            <person name="Lin Y.-C."/>
            <person name="Lai E.-M."/>
            <person name="Kuo C.-H."/>
        </authorList>
    </citation>
    <scope>NUCLEOTIDE SEQUENCE [LARGE SCALE GENOMIC DNA]</scope>
    <source>
        <strain evidence="1 2">CFBP7129</strain>
    </source>
</reference>
<organism evidence="1 2">
    <name type="scientific">Agrobacterium tumefaciens</name>
    <dbReference type="NCBI Taxonomy" id="358"/>
    <lineage>
        <taxon>Bacteria</taxon>
        <taxon>Pseudomonadati</taxon>
        <taxon>Pseudomonadota</taxon>
        <taxon>Alphaproteobacteria</taxon>
        <taxon>Hyphomicrobiales</taxon>
        <taxon>Rhizobiaceae</taxon>
        <taxon>Rhizobium/Agrobacterium group</taxon>
        <taxon>Agrobacterium</taxon>
        <taxon>Agrobacterium tumefaciens complex</taxon>
    </lineage>
</organism>
<dbReference type="AlphaFoldDB" id="A0A4D7YKJ1"/>
<evidence type="ECO:0000313" key="2">
    <source>
        <dbReference type="Proteomes" id="UP000298649"/>
    </source>
</evidence>
<dbReference type="EMBL" id="CP039922">
    <property type="protein sequence ID" value="QCL95078.1"/>
    <property type="molecule type" value="Genomic_DNA"/>
</dbReference>
<dbReference type="Proteomes" id="UP000298649">
    <property type="component" value="Chromosome circular"/>
</dbReference>